<proteinExistence type="inferred from homology"/>
<dbReference type="RefSeq" id="WP_166269551.1">
    <property type="nucleotide sequence ID" value="NZ_CP048029.1"/>
</dbReference>
<dbReference type="GO" id="GO:0006450">
    <property type="term" value="P:regulation of translational fidelity"/>
    <property type="evidence" value="ECO:0007669"/>
    <property type="project" value="InterPro"/>
</dbReference>
<dbReference type="AlphaFoldDB" id="A0A6G7VAD0"/>
<evidence type="ECO:0000313" key="3">
    <source>
        <dbReference type="Proteomes" id="UP000502699"/>
    </source>
</evidence>
<dbReference type="InterPro" id="IPR036113">
    <property type="entry name" value="Asp/Glu-ADT_sf_sub_c"/>
</dbReference>
<gene>
    <name evidence="1 2" type="primary">gatC</name>
    <name evidence="2" type="ORF">GWK36_01765</name>
</gene>
<dbReference type="GO" id="GO:0050567">
    <property type="term" value="F:glutaminyl-tRNA synthase (glutamine-hydrolyzing) activity"/>
    <property type="evidence" value="ECO:0007669"/>
    <property type="project" value="UniProtKB-UniRule"/>
</dbReference>
<keyword evidence="1" id="KW-0436">Ligase</keyword>
<protein>
    <recommendedName>
        <fullName evidence="1">Aspartyl/glutamyl-tRNA(Asn/Gln) amidotransferase subunit C</fullName>
        <shortName evidence="1">Asp/Glu-ADT subunit C</shortName>
        <ecNumber evidence="1">6.3.5.-</ecNumber>
    </recommendedName>
</protein>
<dbReference type="Gene3D" id="1.10.20.60">
    <property type="entry name" value="Glu-tRNAGln amidotransferase C subunit, N-terminal domain"/>
    <property type="match status" value="1"/>
</dbReference>
<dbReference type="HAMAP" id="MF_00122">
    <property type="entry name" value="GatC"/>
    <property type="match status" value="1"/>
</dbReference>
<dbReference type="NCBIfam" id="TIGR00135">
    <property type="entry name" value="gatC"/>
    <property type="match status" value="1"/>
</dbReference>
<keyword evidence="1" id="KW-0067">ATP-binding</keyword>
<dbReference type="Proteomes" id="UP000502699">
    <property type="component" value="Chromosome"/>
</dbReference>
<accession>A0A6G7VAD0</accession>
<comment type="catalytic activity">
    <reaction evidence="1">
        <text>L-glutamyl-tRNA(Gln) + L-glutamine + ATP + H2O = L-glutaminyl-tRNA(Gln) + L-glutamate + ADP + phosphate + H(+)</text>
        <dbReference type="Rhea" id="RHEA:17521"/>
        <dbReference type="Rhea" id="RHEA-COMP:9681"/>
        <dbReference type="Rhea" id="RHEA-COMP:9684"/>
        <dbReference type="ChEBI" id="CHEBI:15377"/>
        <dbReference type="ChEBI" id="CHEBI:15378"/>
        <dbReference type="ChEBI" id="CHEBI:29985"/>
        <dbReference type="ChEBI" id="CHEBI:30616"/>
        <dbReference type="ChEBI" id="CHEBI:43474"/>
        <dbReference type="ChEBI" id="CHEBI:58359"/>
        <dbReference type="ChEBI" id="CHEBI:78520"/>
        <dbReference type="ChEBI" id="CHEBI:78521"/>
        <dbReference type="ChEBI" id="CHEBI:456216"/>
    </reaction>
</comment>
<dbReference type="KEGG" id="cjap:GWK36_01765"/>
<dbReference type="Pfam" id="PF02686">
    <property type="entry name" value="GatC"/>
    <property type="match status" value="1"/>
</dbReference>
<dbReference type="PANTHER" id="PTHR15004:SF0">
    <property type="entry name" value="GLUTAMYL-TRNA(GLN) AMIDOTRANSFERASE SUBUNIT C, MITOCHONDRIAL"/>
    <property type="match status" value="1"/>
</dbReference>
<organism evidence="2 3">
    <name type="scientific">Caldichromatium japonicum</name>
    <dbReference type="NCBI Taxonomy" id="2699430"/>
    <lineage>
        <taxon>Bacteria</taxon>
        <taxon>Pseudomonadati</taxon>
        <taxon>Pseudomonadota</taxon>
        <taxon>Gammaproteobacteria</taxon>
        <taxon>Chromatiales</taxon>
        <taxon>Chromatiaceae</taxon>
        <taxon>Caldichromatium</taxon>
    </lineage>
</organism>
<reference evidence="3" key="1">
    <citation type="submission" date="2020-01" db="EMBL/GenBank/DDBJ databases">
        <title>Caldichromatium gen. nov., sp. nov., a thermophilic purple sulfur bacterium member of the family Chromatiaceae isolated from Nakabusa hot spring, Japan.</title>
        <authorList>
            <person name="Saini M.K."/>
            <person name="Hanada S."/>
            <person name="Tank M."/>
        </authorList>
    </citation>
    <scope>NUCLEOTIDE SEQUENCE [LARGE SCALE GENOMIC DNA]</scope>
    <source>
        <strain evidence="3">No.7</strain>
    </source>
</reference>
<keyword evidence="3" id="KW-1185">Reference proteome</keyword>
<comment type="catalytic activity">
    <reaction evidence="1">
        <text>L-aspartyl-tRNA(Asn) + L-glutamine + ATP + H2O = L-asparaginyl-tRNA(Asn) + L-glutamate + ADP + phosphate + 2 H(+)</text>
        <dbReference type="Rhea" id="RHEA:14513"/>
        <dbReference type="Rhea" id="RHEA-COMP:9674"/>
        <dbReference type="Rhea" id="RHEA-COMP:9677"/>
        <dbReference type="ChEBI" id="CHEBI:15377"/>
        <dbReference type="ChEBI" id="CHEBI:15378"/>
        <dbReference type="ChEBI" id="CHEBI:29985"/>
        <dbReference type="ChEBI" id="CHEBI:30616"/>
        <dbReference type="ChEBI" id="CHEBI:43474"/>
        <dbReference type="ChEBI" id="CHEBI:58359"/>
        <dbReference type="ChEBI" id="CHEBI:78515"/>
        <dbReference type="ChEBI" id="CHEBI:78516"/>
        <dbReference type="ChEBI" id="CHEBI:456216"/>
    </reaction>
</comment>
<keyword evidence="1" id="KW-0547">Nucleotide-binding</keyword>
<dbReference type="InterPro" id="IPR003837">
    <property type="entry name" value="GatC"/>
</dbReference>
<dbReference type="GO" id="GO:0006412">
    <property type="term" value="P:translation"/>
    <property type="evidence" value="ECO:0007669"/>
    <property type="project" value="UniProtKB-UniRule"/>
</dbReference>
<dbReference type="GO" id="GO:0016740">
    <property type="term" value="F:transferase activity"/>
    <property type="evidence" value="ECO:0007669"/>
    <property type="project" value="UniProtKB-KW"/>
</dbReference>
<dbReference type="EMBL" id="CP048029">
    <property type="protein sequence ID" value="QIK36934.1"/>
    <property type="molecule type" value="Genomic_DNA"/>
</dbReference>
<name>A0A6G7VAD0_9GAMM</name>
<dbReference type="SUPFAM" id="SSF141000">
    <property type="entry name" value="Glu-tRNAGln amidotransferase C subunit"/>
    <property type="match status" value="1"/>
</dbReference>
<comment type="subunit">
    <text evidence="1">Heterotrimer of A, B and C subunits.</text>
</comment>
<comment type="similarity">
    <text evidence="1">Belongs to the GatC family.</text>
</comment>
<evidence type="ECO:0000256" key="1">
    <source>
        <dbReference type="HAMAP-Rule" id="MF_00122"/>
    </source>
</evidence>
<dbReference type="PANTHER" id="PTHR15004">
    <property type="entry name" value="GLUTAMYL-TRNA(GLN) AMIDOTRANSFERASE SUBUNIT C, MITOCHONDRIAL"/>
    <property type="match status" value="1"/>
</dbReference>
<keyword evidence="1" id="KW-0648">Protein biosynthesis</keyword>
<dbReference type="GO" id="GO:0070681">
    <property type="term" value="P:glutaminyl-tRNAGln biosynthesis via transamidation"/>
    <property type="evidence" value="ECO:0007669"/>
    <property type="project" value="TreeGrafter"/>
</dbReference>
<evidence type="ECO:0000313" key="2">
    <source>
        <dbReference type="EMBL" id="QIK36934.1"/>
    </source>
</evidence>
<sequence length="95" mass="10483">MHLDLADIDKIAYLARLAIAPEQRARYAADLGTILDLVAQMNAVETAGVEPMAHPLAMTQRMRPDVPTESNQRERFQAIAPLTEAGLYLVPKVID</sequence>
<dbReference type="EC" id="6.3.5.-" evidence="1"/>
<comment type="function">
    <text evidence="1">Allows the formation of correctly charged Asn-tRNA(Asn) or Gln-tRNA(Gln) through the transamidation of misacylated Asp-tRNA(Asn) or Glu-tRNA(Gln) in organisms which lack either or both of asparaginyl-tRNA or glutaminyl-tRNA synthetases. The reaction takes place in the presence of glutamine and ATP through an activated phospho-Asp-tRNA(Asn) or phospho-Glu-tRNA(Gln).</text>
</comment>
<dbReference type="GO" id="GO:0005524">
    <property type="term" value="F:ATP binding"/>
    <property type="evidence" value="ECO:0007669"/>
    <property type="project" value="UniProtKB-KW"/>
</dbReference>
<keyword evidence="2" id="KW-0808">Transferase</keyword>